<dbReference type="HAMAP" id="MF_01895">
    <property type="entry name" value="RNase_R"/>
    <property type="match status" value="1"/>
</dbReference>
<dbReference type="SMART" id="SM00955">
    <property type="entry name" value="RNB"/>
    <property type="match status" value="1"/>
</dbReference>
<dbReference type="SUPFAM" id="SSF50249">
    <property type="entry name" value="Nucleic acid-binding proteins"/>
    <property type="match status" value="4"/>
</dbReference>
<sequence length="698" mass="79593">MVLKQDTLISGIVIGNPEGFGFVGRLDGNGDDIYLSPIQMRQVFDGDEVLIKAQKRAKTGKLEGKIVSVVRRKSLELIGKLSKENSSFFVIPENPRISQDIIVEKSNIGNALEGQIVCVRITKVPTIKNLALGHITEVLGDFHSPGIETKIAIRDYSIPFKWSEEVSAQVDRISTKLAIDGKRVDLRDKYFITIDGEDAKDFDDAVYCESVDNGSFRLYVAIADVSEYIKAGSHLDKEALKRGNSVYFPNSVIPMLPEKLSNGLCSLSPNEDKLTVVCEMLINCSGDIESYQFYEAVIVSHSRKTYTQVARFIRNNDLDTAMRTKQNTFEPGAERLVKNLHEVFKRLELVRDSRGAISFETQDTKILFTKDKKISKIIPSERNVAHKIIEECMLCANLCAADYLERAEMPLLYRVHKKPTFEKMTNLSKFLSGFNIDLELDGDIEPSDYQNILKLVKGRDEERIIQSVLLRSMAQANYHPKNDGHFGLAYESYTHFTSPIRRYSDLIIHRGIKAFIRQASKTYEQYNYEYEQLDMIGQQVSMTERRAEDATRSAESWLKCEYLSHRVGEEFDGVISSVTGFGLFVLLEDVFIEGLIHISSIDEDYYVFDEIRYCLVGESKKRQFFIGDKLRVVLRQVCVRQRKITLILKDVNEGKESILEASNFSASKRPSANAVKMAKEYQVKLSNKNKRYRCKKKR</sequence>
<evidence type="ECO:0000256" key="8">
    <source>
        <dbReference type="HAMAP-Rule" id="MF_01895"/>
    </source>
</evidence>
<keyword evidence="4 8" id="KW-0540">Nuclease</keyword>
<dbReference type="NCBIfam" id="TIGR00358">
    <property type="entry name" value="3_prime_RNase"/>
    <property type="match status" value="1"/>
</dbReference>
<dbReference type="SMART" id="SM00316">
    <property type="entry name" value="S1"/>
    <property type="match status" value="1"/>
</dbReference>
<dbReference type="GO" id="GO:0005829">
    <property type="term" value="C:cytosol"/>
    <property type="evidence" value="ECO:0007669"/>
    <property type="project" value="TreeGrafter"/>
</dbReference>
<keyword evidence="7 8" id="KW-0694">RNA-binding</keyword>
<dbReference type="AlphaFoldDB" id="A0A520LMN2"/>
<dbReference type="PANTHER" id="PTHR23355:SF9">
    <property type="entry name" value="DIS3-LIKE EXONUCLEASE 2"/>
    <property type="match status" value="1"/>
</dbReference>
<comment type="catalytic activity">
    <reaction evidence="1 8">
        <text>Exonucleolytic cleavage in the 3'- to 5'-direction to yield nucleoside 5'-phosphates.</text>
        <dbReference type="EC" id="3.1.13.1"/>
    </reaction>
</comment>
<evidence type="ECO:0000256" key="6">
    <source>
        <dbReference type="ARBA" id="ARBA00022839"/>
    </source>
</evidence>
<dbReference type="GO" id="GO:0003723">
    <property type="term" value="F:RNA binding"/>
    <property type="evidence" value="ECO:0007669"/>
    <property type="project" value="UniProtKB-UniRule"/>
</dbReference>
<dbReference type="Gene3D" id="2.40.50.140">
    <property type="entry name" value="Nucleic acid-binding proteins"/>
    <property type="match status" value="2"/>
</dbReference>
<keyword evidence="6 8" id="KW-0269">Exonuclease</keyword>
<evidence type="ECO:0000256" key="7">
    <source>
        <dbReference type="ARBA" id="ARBA00022884"/>
    </source>
</evidence>
<dbReference type="EC" id="3.1.13.1" evidence="8"/>
<dbReference type="InterPro" id="IPR011129">
    <property type="entry name" value="CSD"/>
</dbReference>
<comment type="subcellular location">
    <subcellularLocation>
        <location evidence="2 8">Cytoplasm</location>
    </subcellularLocation>
</comment>
<dbReference type="InterPro" id="IPR013223">
    <property type="entry name" value="RNase_B_OB_dom"/>
</dbReference>
<dbReference type="InterPro" id="IPR050180">
    <property type="entry name" value="RNR_Ribonuclease"/>
</dbReference>
<dbReference type="NCBIfam" id="TIGR02063">
    <property type="entry name" value="RNase_R"/>
    <property type="match status" value="1"/>
</dbReference>
<dbReference type="Pfam" id="PF08206">
    <property type="entry name" value="OB_RNB"/>
    <property type="match status" value="1"/>
</dbReference>
<comment type="caution">
    <text evidence="10">The sequence shown here is derived from an EMBL/GenBank/DDBJ whole genome shotgun (WGS) entry which is preliminary data.</text>
</comment>
<keyword evidence="3 8" id="KW-0963">Cytoplasm</keyword>
<dbReference type="InterPro" id="IPR003029">
    <property type="entry name" value="S1_domain"/>
</dbReference>
<evidence type="ECO:0000313" key="11">
    <source>
        <dbReference type="Proteomes" id="UP000318148"/>
    </source>
</evidence>
<proteinExistence type="inferred from homology"/>
<evidence type="ECO:0000259" key="9">
    <source>
        <dbReference type="PROSITE" id="PS50126"/>
    </source>
</evidence>
<dbReference type="PANTHER" id="PTHR23355">
    <property type="entry name" value="RIBONUCLEASE"/>
    <property type="match status" value="1"/>
</dbReference>
<dbReference type="Proteomes" id="UP000318148">
    <property type="component" value="Unassembled WGS sequence"/>
</dbReference>
<dbReference type="InterPro" id="IPR012340">
    <property type="entry name" value="NA-bd_OB-fold"/>
</dbReference>
<dbReference type="InterPro" id="IPR040476">
    <property type="entry name" value="CSD2"/>
</dbReference>
<dbReference type="InterPro" id="IPR001900">
    <property type="entry name" value="RNase_II/R"/>
</dbReference>
<protein>
    <recommendedName>
        <fullName evidence="8">Ribonuclease R</fullName>
        <shortName evidence="8">RNase R</shortName>
        <ecNumber evidence="8">3.1.13.1</ecNumber>
    </recommendedName>
</protein>
<reference evidence="10 11" key="1">
    <citation type="submission" date="2019-02" db="EMBL/GenBank/DDBJ databases">
        <title>Prokaryotic population dynamics and viral predation in marine succession experiment using metagenomics: the confinement effect.</title>
        <authorList>
            <person name="Haro-Moreno J.M."/>
            <person name="Rodriguez-Valera F."/>
            <person name="Lopez-Perez M."/>
        </authorList>
    </citation>
    <scope>NUCLEOTIDE SEQUENCE [LARGE SCALE GENOMIC DNA]</scope>
    <source>
        <strain evidence="10">MED-G169</strain>
    </source>
</reference>
<dbReference type="SMART" id="SM00357">
    <property type="entry name" value="CSP"/>
    <property type="match status" value="1"/>
</dbReference>
<keyword evidence="5 8" id="KW-0378">Hydrolase</keyword>
<dbReference type="PROSITE" id="PS01175">
    <property type="entry name" value="RIBONUCLEASE_II"/>
    <property type="match status" value="1"/>
</dbReference>
<dbReference type="Pfam" id="PF00575">
    <property type="entry name" value="S1"/>
    <property type="match status" value="1"/>
</dbReference>
<feature type="domain" description="S1 motif" evidence="9">
    <location>
        <begin position="568"/>
        <end position="649"/>
    </location>
</feature>
<evidence type="ECO:0000256" key="3">
    <source>
        <dbReference type="ARBA" id="ARBA00022490"/>
    </source>
</evidence>
<gene>
    <name evidence="8 10" type="primary">rnr</name>
    <name evidence="10" type="ORF">EVB02_01820</name>
</gene>
<evidence type="ECO:0000256" key="1">
    <source>
        <dbReference type="ARBA" id="ARBA00001849"/>
    </source>
</evidence>
<accession>A0A520LMN2</accession>
<dbReference type="EMBL" id="SHBO01000014">
    <property type="protein sequence ID" value="RZO07288.1"/>
    <property type="molecule type" value="Genomic_DNA"/>
</dbReference>
<dbReference type="InterPro" id="IPR011805">
    <property type="entry name" value="RNase_R"/>
</dbReference>
<name>A0A520LMN2_9GAMM</name>
<evidence type="ECO:0000256" key="4">
    <source>
        <dbReference type="ARBA" id="ARBA00022722"/>
    </source>
</evidence>
<comment type="similarity">
    <text evidence="8">Belongs to the RNR ribonuclease family. RNase R subfamily.</text>
</comment>
<evidence type="ECO:0000313" key="10">
    <source>
        <dbReference type="EMBL" id="RZO07288.1"/>
    </source>
</evidence>
<dbReference type="Pfam" id="PF17876">
    <property type="entry name" value="CSD2"/>
    <property type="match status" value="1"/>
</dbReference>
<dbReference type="Pfam" id="PF00773">
    <property type="entry name" value="RNB"/>
    <property type="match status" value="1"/>
</dbReference>
<evidence type="ECO:0000256" key="2">
    <source>
        <dbReference type="ARBA" id="ARBA00004496"/>
    </source>
</evidence>
<dbReference type="PROSITE" id="PS50126">
    <property type="entry name" value="S1"/>
    <property type="match status" value="1"/>
</dbReference>
<dbReference type="InterPro" id="IPR022966">
    <property type="entry name" value="RNase_II/R_CS"/>
</dbReference>
<dbReference type="GO" id="GO:0008859">
    <property type="term" value="F:exoribonuclease II activity"/>
    <property type="evidence" value="ECO:0007669"/>
    <property type="project" value="UniProtKB-UniRule"/>
</dbReference>
<organism evidence="10 11">
    <name type="scientific">SAR92 clade bacterium</name>
    <dbReference type="NCBI Taxonomy" id="2315479"/>
    <lineage>
        <taxon>Bacteria</taxon>
        <taxon>Pseudomonadati</taxon>
        <taxon>Pseudomonadota</taxon>
        <taxon>Gammaproteobacteria</taxon>
        <taxon>Cellvibrionales</taxon>
        <taxon>Porticoccaceae</taxon>
        <taxon>SAR92 clade</taxon>
    </lineage>
</organism>
<dbReference type="CDD" id="cd04471">
    <property type="entry name" value="S1_RNase_R"/>
    <property type="match status" value="1"/>
</dbReference>
<comment type="function">
    <text evidence="8">3'-5' exoribonuclease that releases 5'-nucleoside monophosphates and is involved in maturation of structured RNAs.</text>
</comment>
<evidence type="ECO:0000256" key="5">
    <source>
        <dbReference type="ARBA" id="ARBA00022801"/>
    </source>
</evidence>
<dbReference type="GO" id="GO:0006402">
    <property type="term" value="P:mRNA catabolic process"/>
    <property type="evidence" value="ECO:0007669"/>
    <property type="project" value="TreeGrafter"/>
</dbReference>
<dbReference type="InterPro" id="IPR004476">
    <property type="entry name" value="RNase_II/RNase_R"/>
</dbReference>